<gene>
    <name evidence="3" type="ORF">JKG68_17870</name>
</gene>
<dbReference type="PANTHER" id="PTHR12526:SF638">
    <property type="entry name" value="SPORE COAT PROTEIN SA"/>
    <property type="match status" value="1"/>
</dbReference>
<evidence type="ECO:0000259" key="2">
    <source>
        <dbReference type="Pfam" id="PF13477"/>
    </source>
</evidence>
<dbReference type="PANTHER" id="PTHR12526">
    <property type="entry name" value="GLYCOSYLTRANSFERASE"/>
    <property type="match status" value="1"/>
</dbReference>
<evidence type="ECO:0000256" key="1">
    <source>
        <dbReference type="SAM" id="MobiDB-lite"/>
    </source>
</evidence>
<dbReference type="CDD" id="cd03808">
    <property type="entry name" value="GT4_CapM-like"/>
    <property type="match status" value="1"/>
</dbReference>
<accession>A0A936Z8Q4</accession>
<comment type="caution">
    <text evidence="3">The sequence shown here is derived from an EMBL/GenBank/DDBJ whole genome shotgun (WGS) entry which is preliminary data.</text>
</comment>
<dbReference type="Pfam" id="PF13477">
    <property type="entry name" value="Glyco_trans_4_2"/>
    <property type="match status" value="1"/>
</dbReference>
<dbReference type="Gene3D" id="3.40.50.2000">
    <property type="entry name" value="Glycogen Phosphorylase B"/>
    <property type="match status" value="2"/>
</dbReference>
<evidence type="ECO:0000313" key="4">
    <source>
        <dbReference type="Proteomes" id="UP000605848"/>
    </source>
</evidence>
<evidence type="ECO:0000313" key="3">
    <source>
        <dbReference type="EMBL" id="MBL0405831.1"/>
    </source>
</evidence>
<dbReference type="SUPFAM" id="SSF53756">
    <property type="entry name" value="UDP-Glycosyltransferase/glycogen phosphorylase"/>
    <property type="match status" value="1"/>
</dbReference>
<dbReference type="EMBL" id="JAEQMY010000028">
    <property type="protein sequence ID" value="MBL0405831.1"/>
    <property type="molecule type" value="Genomic_DNA"/>
</dbReference>
<sequence>MFPVAQVDGNDPRRGEFPRAPAAARRAQPFQPDRPLSSLAVPDVQGRKLVFVVTEDWFFASHFLPMARAARELGLAVAVVTRVRSHREAIEATGAKVIPLEAERRSLNPMAAGYAAGQLAAILKAEKADLVHCIALKSILVGGFAAAMAGVGRRVYALTGSGLLGARTDTLSRLSQRAVRLLVRGLETGRTRYLFENTDDPKLLGLDPAGPQVTVLGGAGIDPEALRPAPLPPGPSLKVAVVARMLWSKGIDVAVEAVRAARAKGAAVELSLYGAPDPSNPKAIPEETLRAWSAEPGIAWHGVTQDIAAVWRDHHVACLPSRGGEGLPRTLLEAAACGRAIVTTDVPGCRTLVRDGVEGRLVYPGEAAGLTEALLALLARPDLVARMGEAARARVLDGFTERDVMDDVKRLYRSMLAS</sequence>
<proteinExistence type="predicted"/>
<name>A0A936Z8Q4_9HYPH</name>
<feature type="domain" description="Glycosyltransferase subfamily 4-like N-terminal" evidence="2">
    <location>
        <begin position="48"/>
        <end position="183"/>
    </location>
</feature>
<reference evidence="3" key="1">
    <citation type="submission" date="2021-01" db="EMBL/GenBank/DDBJ databases">
        <title>Microvirga sp.</title>
        <authorList>
            <person name="Kim M.K."/>
        </authorList>
    </citation>
    <scope>NUCLEOTIDE SEQUENCE</scope>
    <source>
        <strain evidence="3">5420S-16</strain>
    </source>
</reference>
<keyword evidence="4" id="KW-1185">Reference proteome</keyword>
<organism evidence="3 4">
    <name type="scientific">Microvirga aerilata</name>
    <dbReference type="NCBI Taxonomy" id="670292"/>
    <lineage>
        <taxon>Bacteria</taxon>
        <taxon>Pseudomonadati</taxon>
        <taxon>Pseudomonadota</taxon>
        <taxon>Alphaproteobacteria</taxon>
        <taxon>Hyphomicrobiales</taxon>
        <taxon>Methylobacteriaceae</taxon>
        <taxon>Microvirga</taxon>
    </lineage>
</organism>
<feature type="compositionally biased region" description="Low complexity" evidence="1">
    <location>
        <begin position="18"/>
        <end position="30"/>
    </location>
</feature>
<dbReference type="Pfam" id="PF13692">
    <property type="entry name" value="Glyco_trans_1_4"/>
    <property type="match status" value="1"/>
</dbReference>
<dbReference type="GO" id="GO:0016757">
    <property type="term" value="F:glycosyltransferase activity"/>
    <property type="evidence" value="ECO:0007669"/>
    <property type="project" value="TreeGrafter"/>
</dbReference>
<feature type="region of interest" description="Disordered" evidence="1">
    <location>
        <begin position="1"/>
        <end position="30"/>
    </location>
</feature>
<dbReference type="AlphaFoldDB" id="A0A936Z8Q4"/>
<protein>
    <submittedName>
        <fullName evidence="3">Glycosyltransferase family 4 protein</fullName>
    </submittedName>
</protein>
<dbReference type="Proteomes" id="UP000605848">
    <property type="component" value="Unassembled WGS sequence"/>
</dbReference>
<dbReference type="InterPro" id="IPR028098">
    <property type="entry name" value="Glyco_trans_4-like_N"/>
</dbReference>